<dbReference type="STRING" id="8030.ENSSSAP00000072430"/>
<feature type="compositionally biased region" description="Acidic residues" evidence="8">
    <location>
        <begin position="304"/>
        <end position="321"/>
    </location>
</feature>
<evidence type="ECO:0000256" key="4">
    <source>
        <dbReference type="ARBA" id="ARBA00041123"/>
    </source>
</evidence>
<comment type="similarity">
    <text evidence="3">Belongs to the NF-kappa-B inhibitor family.</text>
</comment>
<dbReference type="InterPro" id="IPR051070">
    <property type="entry name" value="NF-kappa-B_inhibitor"/>
</dbReference>
<protein>
    <recommendedName>
        <fullName evidence="4">NF-kappa-B inhibitor alpha</fullName>
    </recommendedName>
    <alternativeName>
        <fullName evidence="5">I-kappa-B-alpha</fullName>
    </alternativeName>
</protein>
<dbReference type="SUPFAM" id="SSF48403">
    <property type="entry name" value="Ankyrin repeat"/>
    <property type="match status" value="1"/>
</dbReference>
<keyword evidence="2 7" id="KW-0040">ANK repeat</keyword>
<feature type="compositionally biased region" description="Basic and acidic residues" evidence="8">
    <location>
        <begin position="29"/>
        <end position="46"/>
    </location>
</feature>
<feature type="region of interest" description="Disordered" evidence="8">
    <location>
        <begin position="27"/>
        <end position="46"/>
    </location>
</feature>
<evidence type="ECO:0000256" key="2">
    <source>
        <dbReference type="ARBA" id="ARBA00023043"/>
    </source>
</evidence>
<dbReference type="PROSITE" id="PS50088">
    <property type="entry name" value="ANK_REPEAT"/>
    <property type="match status" value="3"/>
</dbReference>
<dbReference type="PRINTS" id="PR01415">
    <property type="entry name" value="ANKYRIN"/>
</dbReference>
<dbReference type="GeneID" id="106601178"/>
<dbReference type="PANTHER" id="PTHR46680:SF1">
    <property type="entry name" value="NF-KAPPA-B INHIBITOR ALPHA"/>
    <property type="match status" value="1"/>
</dbReference>
<evidence type="ECO:0000256" key="1">
    <source>
        <dbReference type="ARBA" id="ARBA00022737"/>
    </source>
</evidence>
<sequence>MSSSELQPAQQPVSTMDLHRASILNHMDYNTDGRHSKDRKVQSINEERLDSGLDSLKDEEYEVVASELERLRVDCPSPQRDECCNEPWKEHVLEDGDTLLHLAIIHEAKDCARKLIELSCNEPFLNQQNYQRQTPLHLAVITEQAEIVEHLLKAGCDPMLVDDSGNTALHIACRKGSLTCFSVLTQTQGCSTQLPAIMATPNYSGQNCLHLVSIHGFLSLVESLVALGADIDAQEQCNGRSPLHLAVDLQNLDLVRLLVSNGANVNSLTYGGHTPYHLTYGRQNAAIQRELYELTAQELRELPDSESEDSEEEGQSDEEEVTCWYDDIQWNMHK</sequence>
<dbReference type="OrthoDB" id="20727at2759"/>
<gene>
    <name evidence="10" type="primary">LOC106601178</name>
</gene>
<feature type="repeat" description="ANK" evidence="7">
    <location>
        <begin position="204"/>
        <end position="236"/>
    </location>
</feature>
<dbReference type="KEGG" id="sasa:106601178"/>
<evidence type="ECO:0000256" key="3">
    <source>
        <dbReference type="ARBA" id="ARBA00038439"/>
    </source>
</evidence>
<dbReference type="AlphaFoldDB" id="A0A1S3RA71"/>
<dbReference type="PROSITE" id="PS50297">
    <property type="entry name" value="ANK_REP_REGION"/>
    <property type="match status" value="3"/>
</dbReference>
<dbReference type="InterPro" id="IPR036770">
    <property type="entry name" value="Ankyrin_rpt-contain_sf"/>
</dbReference>
<organism evidence="9 10">
    <name type="scientific">Salmo salar</name>
    <name type="common">Atlantic salmon</name>
    <dbReference type="NCBI Taxonomy" id="8030"/>
    <lineage>
        <taxon>Eukaryota</taxon>
        <taxon>Metazoa</taxon>
        <taxon>Chordata</taxon>
        <taxon>Craniata</taxon>
        <taxon>Vertebrata</taxon>
        <taxon>Euteleostomi</taxon>
        <taxon>Actinopterygii</taxon>
        <taxon>Neopterygii</taxon>
        <taxon>Teleostei</taxon>
        <taxon>Protacanthopterygii</taxon>
        <taxon>Salmoniformes</taxon>
        <taxon>Salmonidae</taxon>
        <taxon>Salmoninae</taxon>
        <taxon>Salmo</taxon>
    </lineage>
</organism>
<evidence type="ECO:0000256" key="5">
    <source>
        <dbReference type="ARBA" id="ARBA00041987"/>
    </source>
</evidence>
<evidence type="ECO:0000256" key="8">
    <source>
        <dbReference type="SAM" id="MobiDB-lite"/>
    </source>
</evidence>
<dbReference type="GO" id="GO:0051059">
    <property type="term" value="F:NF-kappaB binding"/>
    <property type="evidence" value="ECO:0007669"/>
    <property type="project" value="TreeGrafter"/>
</dbReference>
<dbReference type="SMART" id="SM00248">
    <property type="entry name" value="ANK"/>
    <property type="match status" value="5"/>
</dbReference>
<dbReference type="Pfam" id="PF12796">
    <property type="entry name" value="Ank_2"/>
    <property type="match status" value="1"/>
</dbReference>
<dbReference type="RefSeq" id="XP_014048639.1">
    <property type="nucleotide sequence ID" value="XM_014193164.2"/>
</dbReference>
<evidence type="ECO:0000256" key="7">
    <source>
        <dbReference type="PROSITE-ProRule" id="PRU00023"/>
    </source>
</evidence>
<comment type="function">
    <text evidence="6">Inhibits the activity of dimeric NF-kappa-B/REL complexes by trapping REL (RELA/p65 and NFKB1/p50) dimers in the cytoplasm by masking their nuclear localization signals. On cellular stimulation by immune and pro-inflammatory responses, becomes phosphorylated promoting ubiquitination and degradation, enabling the dimeric RELA to translocate to the nucleus and activate transcription.</text>
</comment>
<dbReference type="Bgee" id="ENSSSAG00000063988">
    <property type="expression patterns" value="Expressed in muscle tissue and 26 other cell types or tissues"/>
</dbReference>
<dbReference type="Pfam" id="PF00023">
    <property type="entry name" value="Ank"/>
    <property type="match status" value="1"/>
</dbReference>
<dbReference type="GO" id="GO:0034142">
    <property type="term" value="P:toll-like receptor 4 signaling pathway"/>
    <property type="evidence" value="ECO:0007669"/>
    <property type="project" value="TreeGrafter"/>
</dbReference>
<dbReference type="OMA" id="TYGLDNC"/>
<feature type="repeat" description="ANK" evidence="7">
    <location>
        <begin position="238"/>
        <end position="270"/>
    </location>
</feature>
<dbReference type="GO" id="GO:0071356">
    <property type="term" value="P:cellular response to tumor necrosis factor"/>
    <property type="evidence" value="ECO:0007669"/>
    <property type="project" value="TreeGrafter"/>
</dbReference>
<accession>A0A1S3RA71</accession>
<dbReference type="PANTHER" id="PTHR46680">
    <property type="entry name" value="NF-KAPPA-B INHIBITOR ALPHA"/>
    <property type="match status" value="1"/>
</dbReference>
<evidence type="ECO:0000313" key="10">
    <source>
        <dbReference type="RefSeq" id="XP_014048639.1"/>
    </source>
</evidence>
<dbReference type="Proteomes" id="UP001652741">
    <property type="component" value="Chromosome ssa01"/>
</dbReference>
<feature type="repeat" description="ANK" evidence="7">
    <location>
        <begin position="131"/>
        <end position="163"/>
    </location>
</feature>
<evidence type="ECO:0000313" key="9">
    <source>
        <dbReference type="Proteomes" id="UP001652741"/>
    </source>
</evidence>
<feature type="region of interest" description="Disordered" evidence="8">
    <location>
        <begin position="301"/>
        <end position="322"/>
    </location>
</feature>
<evidence type="ECO:0000256" key="6">
    <source>
        <dbReference type="ARBA" id="ARBA00045368"/>
    </source>
</evidence>
<proteinExistence type="inferred from homology"/>
<dbReference type="Gene3D" id="1.25.40.20">
    <property type="entry name" value="Ankyrin repeat-containing domain"/>
    <property type="match status" value="1"/>
</dbReference>
<name>A0A1S3RA71_SALSA</name>
<dbReference type="InterPro" id="IPR002110">
    <property type="entry name" value="Ankyrin_rpt"/>
</dbReference>
<keyword evidence="9" id="KW-1185">Reference proteome</keyword>
<dbReference type="GO" id="GO:0005829">
    <property type="term" value="C:cytosol"/>
    <property type="evidence" value="ECO:0007669"/>
    <property type="project" value="TreeGrafter"/>
</dbReference>
<dbReference type="PaxDb" id="8030-ENSSSAP00000072430"/>
<keyword evidence="1" id="KW-0677">Repeat</keyword>
<reference evidence="10" key="1">
    <citation type="submission" date="2025-08" db="UniProtKB">
        <authorList>
            <consortium name="RefSeq"/>
        </authorList>
    </citation>
    <scope>IDENTIFICATION</scope>
</reference>